<keyword evidence="2" id="KW-1185">Reference proteome</keyword>
<accession>A0A420DUH9</accession>
<comment type="caution">
    <text evidence="1">The sequence shown here is derived from an EMBL/GenBank/DDBJ whole genome shotgun (WGS) entry which is preliminary data.</text>
</comment>
<dbReference type="EMBL" id="RAQK01000001">
    <property type="protein sequence ID" value="RKE97830.1"/>
    <property type="molecule type" value="Genomic_DNA"/>
</dbReference>
<evidence type="ECO:0000313" key="1">
    <source>
        <dbReference type="EMBL" id="RKE97830.1"/>
    </source>
</evidence>
<dbReference type="AlphaFoldDB" id="A0A420DUH9"/>
<proteinExistence type="predicted"/>
<gene>
    <name evidence="1" type="ORF">C8N30_2459</name>
</gene>
<evidence type="ECO:0000313" key="2">
    <source>
        <dbReference type="Proteomes" id="UP000284407"/>
    </source>
</evidence>
<protein>
    <submittedName>
        <fullName evidence="1">Uncharacterized protein</fullName>
    </submittedName>
</protein>
<sequence>MEVYLTGGPQKIIIRYEGNKRKGNDMRIIGMIAAAGLMLLGACDVSHPVAVVGPGNTVYKGAATATFLEGGWFQASNGRSTCQGRYRPGGQTGTTTFPVRCSNGLTGVGTATYETPRSGGGEIVMQDGSRWKFIFGRAALAI</sequence>
<dbReference type="Proteomes" id="UP000284407">
    <property type="component" value="Unassembled WGS sequence"/>
</dbReference>
<name>A0A420DUH9_9RHOB</name>
<reference evidence="1 2" key="1">
    <citation type="submission" date="2018-09" db="EMBL/GenBank/DDBJ databases">
        <title>Genomic Encyclopedia of Archaeal and Bacterial Type Strains, Phase II (KMG-II): from individual species to whole genera.</title>
        <authorList>
            <person name="Goeker M."/>
        </authorList>
    </citation>
    <scope>NUCLEOTIDE SEQUENCE [LARGE SCALE GENOMIC DNA]</scope>
    <source>
        <strain evidence="1 2">DSM 11458</strain>
    </source>
</reference>
<organism evidence="1 2">
    <name type="scientific">Sulfitobacter guttiformis</name>
    <dbReference type="NCBI Taxonomy" id="74349"/>
    <lineage>
        <taxon>Bacteria</taxon>
        <taxon>Pseudomonadati</taxon>
        <taxon>Pseudomonadota</taxon>
        <taxon>Alphaproteobacteria</taxon>
        <taxon>Rhodobacterales</taxon>
        <taxon>Roseobacteraceae</taxon>
        <taxon>Sulfitobacter</taxon>
    </lineage>
</organism>